<dbReference type="EMBL" id="CABVLI010000004">
    <property type="protein sequence ID" value="VVS96836.1"/>
    <property type="molecule type" value="Genomic_DNA"/>
</dbReference>
<reference evidence="1 2" key="1">
    <citation type="submission" date="2019-09" db="EMBL/GenBank/DDBJ databases">
        <authorList>
            <person name="Dittami M. S."/>
        </authorList>
    </citation>
    <scope>NUCLEOTIDE SEQUENCE [LARGE SCALE GENOMIC DNA]</scope>
    <source>
        <strain evidence="1">SPHINGO391</strain>
    </source>
</reference>
<proteinExistence type="predicted"/>
<accession>A0A5E7XRG9</accession>
<evidence type="ECO:0000313" key="1">
    <source>
        <dbReference type="EMBL" id="VVS96836.1"/>
    </source>
</evidence>
<protein>
    <submittedName>
        <fullName evidence="1">Uncharacterized protein</fullName>
    </submittedName>
</protein>
<name>A0A5E7XRG9_9SPHN</name>
<dbReference type="Proteomes" id="UP000326857">
    <property type="component" value="Unassembled WGS sequence"/>
</dbReference>
<sequence length="60" mass="6678">MIGLFRSRFTIHSGNVWAVSLAVRLWEVTASDGNAWTADRNEASISLWAMKYPISAPVLL</sequence>
<dbReference type="AlphaFoldDB" id="A0A5E7XRG9"/>
<gene>
    <name evidence="1" type="ORF">SPHINGO391_120002</name>
</gene>
<evidence type="ECO:0000313" key="2">
    <source>
        <dbReference type="Proteomes" id="UP000326857"/>
    </source>
</evidence>
<organism evidence="1 2">
    <name type="scientific">Sphingomonas aurantiaca</name>
    <dbReference type="NCBI Taxonomy" id="185949"/>
    <lineage>
        <taxon>Bacteria</taxon>
        <taxon>Pseudomonadati</taxon>
        <taxon>Pseudomonadota</taxon>
        <taxon>Alphaproteobacteria</taxon>
        <taxon>Sphingomonadales</taxon>
        <taxon>Sphingomonadaceae</taxon>
        <taxon>Sphingomonas</taxon>
    </lineage>
</organism>